<name>A0A5E6S2T3_PSEFL</name>
<keyword evidence="4 6" id="KW-1133">Transmembrane helix</keyword>
<dbReference type="PANTHER" id="PTHR42718">
    <property type="entry name" value="MAJOR FACILITATOR SUPERFAMILY MULTIDRUG TRANSPORTER MFSC"/>
    <property type="match status" value="1"/>
</dbReference>
<feature type="transmembrane region" description="Helical" evidence="6">
    <location>
        <begin position="393"/>
        <end position="413"/>
    </location>
</feature>
<feature type="transmembrane region" description="Helical" evidence="6">
    <location>
        <begin position="326"/>
        <end position="344"/>
    </location>
</feature>
<feature type="domain" description="Major facilitator superfamily (MFS) profile" evidence="7">
    <location>
        <begin position="13"/>
        <end position="450"/>
    </location>
</feature>
<evidence type="ECO:0000256" key="3">
    <source>
        <dbReference type="ARBA" id="ARBA00022692"/>
    </source>
</evidence>
<dbReference type="PROSITE" id="PS50850">
    <property type="entry name" value="MFS"/>
    <property type="match status" value="1"/>
</dbReference>
<proteinExistence type="predicted"/>
<feature type="transmembrane region" description="Helical" evidence="6">
    <location>
        <begin position="165"/>
        <end position="187"/>
    </location>
</feature>
<dbReference type="InterPro" id="IPR011701">
    <property type="entry name" value="MFS"/>
</dbReference>
<gene>
    <name evidence="8" type="primary">ribZ</name>
    <name evidence="8" type="ORF">PS624_01910</name>
</gene>
<evidence type="ECO:0000256" key="2">
    <source>
        <dbReference type="ARBA" id="ARBA00022448"/>
    </source>
</evidence>
<dbReference type="CDD" id="cd17321">
    <property type="entry name" value="MFS_MMR_MDR_like"/>
    <property type="match status" value="1"/>
</dbReference>
<dbReference type="PANTHER" id="PTHR42718:SF9">
    <property type="entry name" value="MAJOR FACILITATOR SUPERFAMILY MULTIDRUG TRANSPORTER MFSC"/>
    <property type="match status" value="1"/>
</dbReference>
<dbReference type="RefSeq" id="WP_150774687.1">
    <property type="nucleotide sequence ID" value="NZ_CABVGZ010000015.1"/>
</dbReference>
<feature type="transmembrane region" description="Helical" evidence="6">
    <location>
        <begin position="223"/>
        <end position="243"/>
    </location>
</feature>
<feature type="transmembrane region" description="Helical" evidence="6">
    <location>
        <begin position="199"/>
        <end position="217"/>
    </location>
</feature>
<dbReference type="GO" id="GO:0016020">
    <property type="term" value="C:membrane"/>
    <property type="evidence" value="ECO:0007669"/>
    <property type="project" value="UniProtKB-SubCell"/>
</dbReference>
<evidence type="ECO:0000256" key="6">
    <source>
        <dbReference type="SAM" id="Phobius"/>
    </source>
</evidence>
<dbReference type="PRINTS" id="PR01036">
    <property type="entry name" value="TCRTETB"/>
</dbReference>
<dbReference type="Pfam" id="PF07690">
    <property type="entry name" value="MFS_1"/>
    <property type="match status" value="1"/>
</dbReference>
<keyword evidence="3 6" id="KW-0812">Transmembrane</keyword>
<evidence type="ECO:0000313" key="9">
    <source>
        <dbReference type="Proteomes" id="UP000326241"/>
    </source>
</evidence>
<dbReference type="Proteomes" id="UP000326241">
    <property type="component" value="Unassembled WGS sequence"/>
</dbReference>
<evidence type="ECO:0000256" key="1">
    <source>
        <dbReference type="ARBA" id="ARBA00004141"/>
    </source>
</evidence>
<sequence length="470" mass="48109">MSRDPLSTPARWALTSLALSMLMPSLDTSIANAGLPILATAFEATFQQVQWIVLAYLLAITTLIVSVGRLGDGFGRRRLLLIGIGIFTSASLACALAPGLGWLIGARAVQGVGAAIMFALTVALVSEAVPKSRAGSAMGLLATMSATGTSLGPSLGGLLMTHVGWQAIFLLNVPLGLLNIWLVYRFLPADRAAGPRVAFDYSGSVVLVLTLAAYALAMTLEGFTVPLLLASLCGAGLFIVVEMKAKSPLIRLSLFSDARLSSSLTLTLLVTTVMMTTLVVGPFYLHRGLGLSSTMVGVALSIGPLLSAMSGVPAGRLVDRFGARRIVPGALLGMVGGCSLLALLPMSMGLPAYALPIMVIAIGYALFQAANNTGLMAGVSQDQRGVVSAMLGLARNLGLITGAAVMGAVFALAAGDPTQAPATAIASGLHITFGVAVALMLMALIISRAQFNGGSEPAREEAGTANISGD</sequence>
<evidence type="ECO:0000256" key="5">
    <source>
        <dbReference type="ARBA" id="ARBA00023136"/>
    </source>
</evidence>
<feature type="transmembrane region" description="Helical" evidence="6">
    <location>
        <begin position="425"/>
        <end position="446"/>
    </location>
</feature>
<evidence type="ECO:0000313" key="8">
    <source>
        <dbReference type="EMBL" id="VVM73103.1"/>
    </source>
</evidence>
<feature type="transmembrane region" description="Helical" evidence="6">
    <location>
        <begin position="49"/>
        <end position="67"/>
    </location>
</feature>
<dbReference type="GO" id="GO:0022857">
    <property type="term" value="F:transmembrane transporter activity"/>
    <property type="evidence" value="ECO:0007669"/>
    <property type="project" value="InterPro"/>
</dbReference>
<keyword evidence="5 6" id="KW-0472">Membrane</keyword>
<dbReference type="Gene3D" id="1.20.1250.20">
    <property type="entry name" value="MFS general substrate transporter like domains"/>
    <property type="match status" value="1"/>
</dbReference>
<organism evidence="8 9">
    <name type="scientific">Pseudomonas fluorescens</name>
    <dbReference type="NCBI Taxonomy" id="294"/>
    <lineage>
        <taxon>Bacteria</taxon>
        <taxon>Pseudomonadati</taxon>
        <taxon>Pseudomonadota</taxon>
        <taxon>Gammaproteobacteria</taxon>
        <taxon>Pseudomonadales</taxon>
        <taxon>Pseudomonadaceae</taxon>
        <taxon>Pseudomonas</taxon>
    </lineage>
</organism>
<dbReference type="EMBL" id="CABVGZ010000015">
    <property type="protein sequence ID" value="VVM73103.1"/>
    <property type="molecule type" value="Genomic_DNA"/>
</dbReference>
<feature type="transmembrane region" description="Helical" evidence="6">
    <location>
        <begin position="137"/>
        <end position="159"/>
    </location>
</feature>
<dbReference type="Gene3D" id="1.20.1720.10">
    <property type="entry name" value="Multidrug resistance protein D"/>
    <property type="match status" value="1"/>
</dbReference>
<feature type="transmembrane region" description="Helical" evidence="6">
    <location>
        <begin position="104"/>
        <end position="125"/>
    </location>
</feature>
<evidence type="ECO:0000256" key="4">
    <source>
        <dbReference type="ARBA" id="ARBA00022989"/>
    </source>
</evidence>
<feature type="transmembrane region" description="Helical" evidence="6">
    <location>
        <begin position="291"/>
        <end position="314"/>
    </location>
</feature>
<feature type="transmembrane region" description="Helical" evidence="6">
    <location>
        <begin position="264"/>
        <end position="285"/>
    </location>
</feature>
<dbReference type="InterPro" id="IPR020846">
    <property type="entry name" value="MFS_dom"/>
</dbReference>
<accession>A0A5E6S2T3</accession>
<dbReference type="SUPFAM" id="SSF103473">
    <property type="entry name" value="MFS general substrate transporter"/>
    <property type="match status" value="1"/>
</dbReference>
<reference evidence="8 9" key="1">
    <citation type="submission" date="2019-09" db="EMBL/GenBank/DDBJ databases">
        <authorList>
            <person name="Chandra G."/>
            <person name="Truman W A."/>
        </authorList>
    </citation>
    <scope>NUCLEOTIDE SEQUENCE [LARGE SCALE GENOMIC DNA]</scope>
    <source>
        <strain evidence="8">PS624</strain>
    </source>
</reference>
<dbReference type="AlphaFoldDB" id="A0A5E6S2T3"/>
<evidence type="ECO:0000259" key="7">
    <source>
        <dbReference type="PROSITE" id="PS50850"/>
    </source>
</evidence>
<comment type="subcellular location">
    <subcellularLocation>
        <location evidence="1">Membrane</location>
        <topology evidence="1">Multi-pass membrane protein</topology>
    </subcellularLocation>
</comment>
<protein>
    <submittedName>
        <fullName evidence="8">Riboflavin transporter RibZ</fullName>
    </submittedName>
</protein>
<feature type="transmembrane region" description="Helical" evidence="6">
    <location>
        <begin position="79"/>
        <end position="98"/>
    </location>
</feature>
<dbReference type="InterPro" id="IPR036259">
    <property type="entry name" value="MFS_trans_sf"/>
</dbReference>
<keyword evidence="2" id="KW-0813">Transport</keyword>